<proteinExistence type="predicted"/>
<name>E3C7H6_9LACO</name>
<dbReference type="GO" id="GO:0019441">
    <property type="term" value="P:L-tryptophan catabolic process to kynurenine"/>
    <property type="evidence" value="ECO:0007669"/>
    <property type="project" value="InterPro"/>
</dbReference>
<dbReference type="RefSeq" id="WP_003712494.1">
    <property type="nucleotide sequence ID" value="NZ_AEKL01000039.1"/>
</dbReference>
<organism evidence="1 2">
    <name type="scientific">Limosilactobacillus oris PB013-T2-3</name>
    <dbReference type="NCBI Taxonomy" id="908339"/>
    <lineage>
        <taxon>Bacteria</taxon>
        <taxon>Bacillati</taxon>
        <taxon>Bacillota</taxon>
        <taxon>Bacilli</taxon>
        <taxon>Lactobacillales</taxon>
        <taxon>Lactobacillaceae</taxon>
        <taxon>Limosilactobacillus</taxon>
    </lineage>
</organism>
<dbReference type="EMBL" id="AEKL01000039">
    <property type="protein sequence ID" value="EFQ53309.1"/>
    <property type="molecule type" value="Genomic_DNA"/>
</dbReference>
<dbReference type="Pfam" id="PF04199">
    <property type="entry name" value="Cyclase"/>
    <property type="match status" value="1"/>
</dbReference>
<comment type="caution">
    <text evidence="1">The sequence shown here is derived from an EMBL/GenBank/DDBJ whole genome shotgun (WGS) entry which is preliminary data.</text>
</comment>
<dbReference type="Proteomes" id="UP000003070">
    <property type="component" value="Unassembled WGS sequence"/>
</dbReference>
<accession>E3C7H6</accession>
<dbReference type="GO" id="GO:0004061">
    <property type="term" value="F:arylformamidase activity"/>
    <property type="evidence" value="ECO:0007669"/>
    <property type="project" value="InterPro"/>
</dbReference>
<evidence type="ECO:0000313" key="1">
    <source>
        <dbReference type="EMBL" id="EFQ53309.1"/>
    </source>
</evidence>
<reference evidence="1 2" key="1">
    <citation type="submission" date="2010-10" db="EMBL/GenBank/DDBJ databases">
        <authorList>
            <person name="Durkin A.S."/>
            <person name="Madupu R."/>
            <person name="Torralba M."/>
            <person name="Gillis M."/>
            <person name="Methe B."/>
            <person name="Sutton G."/>
            <person name="Nelson K.E."/>
        </authorList>
    </citation>
    <scope>NUCLEOTIDE SEQUENCE [LARGE SCALE GENOMIC DNA]</scope>
    <source>
        <strain evidence="1 2">PB013-T2-3</strain>
    </source>
</reference>
<dbReference type="Gene3D" id="3.50.30.50">
    <property type="entry name" value="Putative cyclase"/>
    <property type="match status" value="1"/>
</dbReference>
<dbReference type="PANTHER" id="PTHR31118:SF12">
    <property type="entry name" value="CYCLASE-LIKE PROTEIN 2"/>
    <property type="match status" value="1"/>
</dbReference>
<dbReference type="OrthoDB" id="9796085at2"/>
<sequence>MVKLIDLSVPIANNASEPSKIYHSRLGSREGAKKISIRAGIAVKSFPDSCFLTLDKYSLTTHTGTHVDAPIHFGASMIGNNLNQKSITDLPLNWFYGQGKLLDFSTFPRKTNITVEDIKNKISDEKINLIKGDILLIRTGMDKMFGDKRYFTDGPGLSGEATNYLVSLGIKVIGIDSYGLDRSFPVMLNEYKETRDQTALWPSHFLGRRKEYVHIERLCNLSMLPYEGFKLSLFPIKLQGADASWIRAVAILGD</sequence>
<evidence type="ECO:0000313" key="2">
    <source>
        <dbReference type="Proteomes" id="UP000003070"/>
    </source>
</evidence>
<protein>
    <submittedName>
        <fullName evidence="1">Putative cyclase</fullName>
    </submittedName>
</protein>
<dbReference type="AlphaFoldDB" id="E3C7H6"/>
<gene>
    <name evidence="1" type="ORF">HMPREF9265_1205</name>
</gene>
<dbReference type="InterPro" id="IPR037175">
    <property type="entry name" value="KFase_sf"/>
</dbReference>
<dbReference type="eggNOG" id="COG1878">
    <property type="taxonomic scope" value="Bacteria"/>
</dbReference>
<dbReference type="SUPFAM" id="SSF102198">
    <property type="entry name" value="Putative cyclase"/>
    <property type="match status" value="1"/>
</dbReference>
<dbReference type="InterPro" id="IPR007325">
    <property type="entry name" value="KFase/CYL"/>
</dbReference>
<dbReference type="PANTHER" id="PTHR31118">
    <property type="entry name" value="CYCLASE-LIKE PROTEIN 2"/>
    <property type="match status" value="1"/>
</dbReference>